<sequence>MALLQTWSRFKSWALGPTGLKTTHAWGPISNAGLPLSGIADITKPPENISENMTAAMCLYSLLFMRFAWRVQPRNYLLFGVHVSNELIQAYHLQRILGGYDFYAGRHASQEQATPKAAPTVPA</sequence>
<evidence type="ECO:0000256" key="4">
    <source>
        <dbReference type="ARBA" id="ARBA00022692"/>
    </source>
</evidence>
<comment type="caution">
    <text evidence="10">The sequence shown here is derived from an EMBL/GenBank/DDBJ whole genome shotgun (WGS) entry which is preliminary data.</text>
</comment>
<keyword evidence="5 9" id="KW-0999">Mitochondrion inner membrane</keyword>
<proteinExistence type="inferred from homology"/>
<dbReference type="GO" id="GO:0005743">
    <property type="term" value="C:mitochondrial inner membrane"/>
    <property type="evidence" value="ECO:0007669"/>
    <property type="project" value="UniProtKB-SubCell"/>
</dbReference>
<evidence type="ECO:0000256" key="2">
    <source>
        <dbReference type="ARBA" id="ARBA00006416"/>
    </source>
</evidence>
<dbReference type="GO" id="GO:0006850">
    <property type="term" value="P:pyruvate import into mitochondria"/>
    <property type="evidence" value="ECO:0007669"/>
    <property type="project" value="InterPro"/>
</dbReference>
<dbReference type="Pfam" id="PF03650">
    <property type="entry name" value="MPC"/>
    <property type="match status" value="1"/>
</dbReference>
<accession>A0A7J7ICD1</accession>
<reference evidence="10 11" key="1">
    <citation type="journal article" date="2020" name="J. Phycol.">
        <title>Comparative genome analysis reveals Cyanidiococcus gen. nov., a new extremophilic red algal genus sister to Cyanidioschyzon (Cyanidioschyzonaceae, Rhodophyta).</title>
        <authorList>
            <person name="Liu S.-L."/>
            <person name="Chiang Y.-R."/>
            <person name="Yoon H.S."/>
            <person name="Fu H.-Y."/>
        </authorList>
    </citation>
    <scope>NUCLEOTIDE SEQUENCE [LARGE SCALE GENOMIC DNA]</scope>
    <source>
        <strain evidence="10 11">THAL066</strain>
    </source>
</reference>
<dbReference type="Proteomes" id="UP000530660">
    <property type="component" value="Unassembled WGS sequence"/>
</dbReference>
<evidence type="ECO:0000313" key="10">
    <source>
        <dbReference type="EMBL" id="KAF6000370.1"/>
    </source>
</evidence>
<dbReference type="AlphaFoldDB" id="A0A7J7ICD1"/>
<evidence type="ECO:0000256" key="5">
    <source>
        <dbReference type="ARBA" id="ARBA00022792"/>
    </source>
</evidence>
<protein>
    <recommendedName>
        <fullName evidence="9">Mitochondrial pyruvate carrier</fullName>
    </recommendedName>
</protein>
<comment type="similarity">
    <text evidence="2 9">Belongs to the mitochondrial pyruvate carrier (MPC) (TC 2.A.105) family.</text>
</comment>
<keyword evidence="11" id="KW-1185">Reference proteome</keyword>
<evidence type="ECO:0000256" key="1">
    <source>
        <dbReference type="ARBA" id="ARBA00004448"/>
    </source>
</evidence>
<dbReference type="EMBL" id="VWRR01000020">
    <property type="protein sequence ID" value="KAF6000370.1"/>
    <property type="molecule type" value="Genomic_DNA"/>
</dbReference>
<keyword evidence="7 9" id="KW-0496">Mitochondrion</keyword>
<keyword evidence="4" id="KW-0812">Transmembrane</keyword>
<dbReference type="OrthoDB" id="1697690at2759"/>
<name>A0A7J7ICD1_9RHOD</name>
<evidence type="ECO:0000256" key="8">
    <source>
        <dbReference type="ARBA" id="ARBA00023136"/>
    </source>
</evidence>
<evidence type="ECO:0000256" key="3">
    <source>
        <dbReference type="ARBA" id="ARBA00022448"/>
    </source>
</evidence>
<evidence type="ECO:0000256" key="7">
    <source>
        <dbReference type="ARBA" id="ARBA00023128"/>
    </source>
</evidence>
<evidence type="ECO:0000256" key="6">
    <source>
        <dbReference type="ARBA" id="ARBA00022989"/>
    </source>
</evidence>
<organism evidence="10 11">
    <name type="scientific">Cyanidiococcus yangmingshanensis</name>
    <dbReference type="NCBI Taxonomy" id="2690220"/>
    <lineage>
        <taxon>Eukaryota</taxon>
        <taxon>Rhodophyta</taxon>
        <taxon>Bangiophyceae</taxon>
        <taxon>Cyanidiales</taxon>
        <taxon>Cyanidiaceae</taxon>
        <taxon>Cyanidiococcus</taxon>
    </lineage>
</organism>
<dbReference type="InterPro" id="IPR005336">
    <property type="entry name" value="MPC"/>
</dbReference>
<keyword evidence="8" id="KW-0472">Membrane</keyword>
<keyword evidence="6" id="KW-1133">Transmembrane helix</keyword>
<keyword evidence="10" id="KW-0670">Pyruvate</keyword>
<evidence type="ECO:0000256" key="9">
    <source>
        <dbReference type="RuleBase" id="RU363100"/>
    </source>
</evidence>
<comment type="subcellular location">
    <subcellularLocation>
        <location evidence="1 9">Mitochondrion inner membrane</location>
        <topology evidence="1 9">Multi-pass membrane protein</topology>
    </subcellularLocation>
</comment>
<comment type="function">
    <text evidence="9">Mediates the uptake of pyruvate into mitochondria.</text>
</comment>
<evidence type="ECO:0000313" key="11">
    <source>
        <dbReference type="Proteomes" id="UP000530660"/>
    </source>
</evidence>
<dbReference type="PANTHER" id="PTHR14154">
    <property type="entry name" value="UPF0041 BRAIN PROTEIN 44-RELATED"/>
    <property type="match status" value="1"/>
</dbReference>
<gene>
    <name evidence="10" type="primary">MPC1</name>
    <name evidence="10" type="ORF">F1559_000093</name>
</gene>
<keyword evidence="3 9" id="KW-0813">Transport</keyword>